<feature type="compositionally biased region" description="Basic and acidic residues" evidence="1">
    <location>
        <begin position="420"/>
        <end position="434"/>
    </location>
</feature>
<feature type="region of interest" description="Disordered" evidence="1">
    <location>
        <begin position="389"/>
        <end position="434"/>
    </location>
</feature>
<accession>A0A9P7V0U6</accession>
<feature type="region of interest" description="Disordered" evidence="1">
    <location>
        <begin position="339"/>
        <end position="374"/>
    </location>
</feature>
<evidence type="ECO:0000313" key="3">
    <source>
        <dbReference type="Proteomes" id="UP001049176"/>
    </source>
</evidence>
<comment type="caution">
    <text evidence="2">The sequence shown here is derived from an EMBL/GenBank/DDBJ whole genome shotgun (WGS) entry which is preliminary data.</text>
</comment>
<keyword evidence="3" id="KW-1185">Reference proteome</keyword>
<evidence type="ECO:0000256" key="1">
    <source>
        <dbReference type="SAM" id="MobiDB-lite"/>
    </source>
</evidence>
<dbReference type="GeneID" id="66069181"/>
<feature type="compositionally biased region" description="Basic and acidic residues" evidence="1">
    <location>
        <begin position="362"/>
        <end position="373"/>
    </location>
</feature>
<feature type="compositionally biased region" description="Basic and acidic residues" evidence="1">
    <location>
        <begin position="389"/>
        <end position="402"/>
    </location>
</feature>
<name>A0A9P7V0U6_9AGAR</name>
<dbReference type="AlphaFoldDB" id="A0A9P7V0U6"/>
<dbReference type="RefSeq" id="XP_043014605.1">
    <property type="nucleotide sequence ID" value="XM_043145906.1"/>
</dbReference>
<sequence length="434" mass="48825">MNPFLSQLEYPSNHGTIDLSQVRVECTGQEFHELLEKVVHYTKNHTMAHWYNPSDLQRYLQVNPGTLHPDSPHLSFIHKRRCPEYSRNPMFPSLNTTLLSCRWEAELSDFHPPALKDVPVYYTRENIPAQSVTFGAAILGPAGEFDRAILIRPVYEWVHDVFVLAQTDLSRRVVYIRLQSYMLVPQWPSIFSAHSQFLSQITPVITGPCNATTQAVMEVVGYQYGAPIAFNPKQRKDVDEVTEEPAFLEPHDIPALKSMNNLGDWLIDHSTSLHPVTFPLANDSDSGELVFASAVELSPFQNHLERIGRYPQFDFTLSSGSTDQTEMLTVWEFLAEINTADNPRPPTSPSVNRSSPSNSLPGKEDDLWKEKSDNNCGRGVISKLTKVVSDKVSERQQRRGRVEGSGGAFLKQTSCGDGSHAMDTDEDGKHPFLD</sequence>
<evidence type="ECO:0000313" key="2">
    <source>
        <dbReference type="EMBL" id="KAG7098135.1"/>
    </source>
</evidence>
<gene>
    <name evidence="2" type="ORF">E1B28_000105</name>
</gene>
<feature type="compositionally biased region" description="Low complexity" evidence="1">
    <location>
        <begin position="349"/>
        <end position="361"/>
    </location>
</feature>
<proteinExistence type="predicted"/>
<dbReference type="KEGG" id="more:E1B28_000105"/>
<reference evidence="2" key="1">
    <citation type="journal article" date="2021" name="Genome Biol. Evol.">
        <title>The assembled and annotated genome of the fairy-ring fungus Marasmius oreades.</title>
        <authorList>
            <person name="Hiltunen M."/>
            <person name="Ament-Velasquez S.L."/>
            <person name="Johannesson H."/>
        </authorList>
    </citation>
    <scope>NUCLEOTIDE SEQUENCE</scope>
    <source>
        <strain evidence="2">03SP1</strain>
    </source>
</reference>
<protein>
    <submittedName>
        <fullName evidence="2">Uncharacterized protein</fullName>
    </submittedName>
</protein>
<dbReference type="EMBL" id="CM032181">
    <property type="protein sequence ID" value="KAG7098135.1"/>
    <property type="molecule type" value="Genomic_DNA"/>
</dbReference>
<organism evidence="2 3">
    <name type="scientific">Marasmius oreades</name>
    <name type="common">fairy-ring Marasmius</name>
    <dbReference type="NCBI Taxonomy" id="181124"/>
    <lineage>
        <taxon>Eukaryota</taxon>
        <taxon>Fungi</taxon>
        <taxon>Dikarya</taxon>
        <taxon>Basidiomycota</taxon>
        <taxon>Agaricomycotina</taxon>
        <taxon>Agaricomycetes</taxon>
        <taxon>Agaricomycetidae</taxon>
        <taxon>Agaricales</taxon>
        <taxon>Marasmiineae</taxon>
        <taxon>Marasmiaceae</taxon>
        <taxon>Marasmius</taxon>
    </lineage>
</organism>
<dbReference type="Proteomes" id="UP001049176">
    <property type="component" value="Chromosome 1"/>
</dbReference>